<dbReference type="Pfam" id="PF09815">
    <property type="entry name" value="XK-related"/>
    <property type="match status" value="1"/>
</dbReference>
<sequence>AGKVEEPYVTITRKKQMPREGQTEEVEQEVGQAEGKTSVIQAFLGSAPQLTLQLYICVLQKGVSIGR</sequence>
<dbReference type="InterPro" id="IPR051773">
    <property type="entry name" value="XK-related_adapter"/>
</dbReference>
<evidence type="ECO:0000313" key="7">
    <source>
        <dbReference type="EMBL" id="KAL0181016.1"/>
    </source>
</evidence>
<dbReference type="EMBL" id="JAMKFB020000011">
    <property type="protein sequence ID" value="KAL0181016.1"/>
    <property type="molecule type" value="Genomic_DNA"/>
</dbReference>
<comment type="subcellular location">
    <subcellularLocation>
        <location evidence="1 6">Membrane</location>
        <topology evidence="1 6">Multi-pass membrane protein</topology>
    </subcellularLocation>
</comment>
<feature type="non-terminal residue" evidence="7">
    <location>
        <position position="67"/>
    </location>
</feature>
<dbReference type="AlphaFoldDB" id="A0ABD0Q4G7"/>
<name>A0ABD0Q4G7_CIRMR</name>
<dbReference type="Proteomes" id="UP001529510">
    <property type="component" value="Unassembled WGS sequence"/>
</dbReference>
<keyword evidence="5" id="KW-0472">Membrane</keyword>
<evidence type="ECO:0000313" key="8">
    <source>
        <dbReference type="Proteomes" id="UP001529510"/>
    </source>
</evidence>
<evidence type="ECO:0000256" key="2">
    <source>
        <dbReference type="ARBA" id="ARBA00008789"/>
    </source>
</evidence>
<keyword evidence="3" id="KW-0812">Transmembrane</keyword>
<feature type="non-terminal residue" evidence="7">
    <location>
        <position position="1"/>
    </location>
</feature>
<gene>
    <name evidence="7" type="ORF">M9458_023422</name>
</gene>
<evidence type="ECO:0000256" key="3">
    <source>
        <dbReference type="ARBA" id="ARBA00022692"/>
    </source>
</evidence>
<comment type="caution">
    <text evidence="7">The sequence shown here is derived from an EMBL/GenBank/DDBJ whole genome shotgun (WGS) entry which is preliminary data.</text>
</comment>
<organism evidence="7 8">
    <name type="scientific">Cirrhinus mrigala</name>
    <name type="common">Mrigala</name>
    <dbReference type="NCBI Taxonomy" id="683832"/>
    <lineage>
        <taxon>Eukaryota</taxon>
        <taxon>Metazoa</taxon>
        <taxon>Chordata</taxon>
        <taxon>Craniata</taxon>
        <taxon>Vertebrata</taxon>
        <taxon>Euteleostomi</taxon>
        <taxon>Actinopterygii</taxon>
        <taxon>Neopterygii</taxon>
        <taxon>Teleostei</taxon>
        <taxon>Ostariophysi</taxon>
        <taxon>Cypriniformes</taxon>
        <taxon>Cyprinidae</taxon>
        <taxon>Labeoninae</taxon>
        <taxon>Labeonini</taxon>
        <taxon>Cirrhinus</taxon>
    </lineage>
</organism>
<evidence type="ECO:0000256" key="5">
    <source>
        <dbReference type="ARBA" id="ARBA00023136"/>
    </source>
</evidence>
<comment type="similarity">
    <text evidence="2 6">Belongs to the XK family.</text>
</comment>
<reference evidence="7 8" key="1">
    <citation type="submission" date="2024-05" db="EMBL/GenBank/DDBJ databases">
        <title>Genome sequencing and assembly of Indian major carp, Cirrhinus mrigala (Hamilton, 1822).</title>
        <authorList>
            <person name="Mohindra V."/>
            <person name="Chowdhury L.M."/>
            <person name="Lal K."/>
            <person name="Jena J.K."/>
        </authorList>
    </citation>
    <scope>NUCLEOTIDE SEQUENCE [LARGE SCALE GENOMIC DNA]</scope>
    <source>
        <strain evidence="7">CM1030</strain>
        <tissue evidence="7">Blood</tissue>
    </source>
</reference>
<protein>
    <recommendedName>
        <fullName evidence="6">XK-related protein</fullName>
    </recommendedName>
</protein>
<evidence type="ECO:0000256" key="1">
    <source>
        <dbReference type="ARBA" id="ARBA00004141"/>
    </source>
</evidence>
<dbReference type="PANTHER" id="PTHR14297:SF8">
    <property type="entry name" value="ENDOPLASMIC RETICULUM MEMBRANE ADAPTER PROTEIN XK"/>
    <property type="match status" value="1"/>
</dbReference>
<accession>A0ABD0Q4G7</accession>
<dbReference type="InterPro" id="IPR018629">
    <property type="entry name" value="XK-rel"/>
</dbReference>
<evidence type="ECO:0000256" key="4">
    <source>
        <dbReference type="ARBA" id="ARBA00022989"/>
    </source>
</evidence>
<dbReference type="GO" id="GO:0005886">
    <property type="term" value="C:plasma membrane"/>
    <property type="evidence" value="ECO:0007669"/>
    <property type="project" value="UniProtKB-ARBA"/>
</dbReference>
<proteinExistence type="inferred from homology"/>
<keyword evidence="8" id="KW-1185">Reference proteome</keyword>
<dbReference type="PANTHER" id="PTHR14297">
    <property type="entry name" value="MEMBRANE TRANSPORT PROTEIN XK FAMILY MEMBER"/>
    <property type="match status" value="1"/>
</dbReference>
<keyword evidence="4" id="KW-1133">Transmembrane helix</keyword>
<evidence type="ECO:0000256" key="6">
    <source>
        <dbReference type="RuleBase" id="RU910716"/>
    </source>
</evidence>